<evidence type="ECO:0000256" key="1">
    <source>
        <dbReference type="ARBA" id="ARBA00009570"/>
    </source>
</evidence>
<dbReference type="EMBL" id="MVIE01000004">
    <property type="protein sequence ID" value="ORB45413.1"/>
    <property type="molecule type" value="Genomic_DNA"/>
</dbReference>
<dbReference type="PANTHER" id="PTHR41534:SF2">
    <property type="entry name" value="3-PHENYLPROPIONATE_CINNAMIC ACID DIOXYGENASE SUBUNIT BETA"/>
    <property type="match status" value="1"/>
</dbReference>
<dbReference type="STRING" id="590652.BST39_04090"/>
<dbReference type="GO" id="GO:0019380">
    <property type="term" value="P:3-phenylpropionate catabolic process"/>
    <property type="evidence" value="ECO:0007669"/>
    <property type="project" value="TreeGrafter"/>
</dbReference>
<accession>A0A1X0IFB3</accession>
<proteinExistence type="inferred from homology"/>
<organism evidence="3 4">
    <name type="scientific">Mycobacterium paraseoulense</name>
    <dbReference type="NCBI Taxonomy" id="590652"/>
    <lineage>
        <taxon>Bacteria</taxon>
        <taxon>Bacillati</taxon>
        <taxon>Actinomycetota</taxon>
        <taxon>Actinomycetes</taxon>
        <taxon>Mycobacteriales</taxon>
        <taxon>Mycobacteriaceae</taxon>
        <taxon>Mycobacterium</taxon>
    </lineage>
</organism>
<dbReference type="PANTHER" id="PTHR41534">
    <property type="entry name" value="BLR3401 PROTEIN"/>
    <property type="match status" value="1"/>
</dbReference>
<gene>
    <name evidence="3" type="ORF">BST39_04090</name>
</gene>
<dbReference type="InterPro" id="IPR000391">
    <property type="entry name" value="Rng_hydr_dOase-bsu"/>
</dbReference>
<dbReference type="GO" id="GO:0051213">
    <property type="term" value="F:dioxygenase activity"/>
    <property type="evidence" value="ECO:0007669"/>
    <property type="project" value="UniProtKB-KW"/>
</dbReference>
<dbReference type="AlphaFoldDB" id="A0A1X0IFB3"/>
<comment type="similarity">
    <text evidence="1">Belongs to the bacterial ring-hydroxylating dioxygenase beta subunit family.</text>
</comment>
<comment type="caution">
    <text evidence="3">The sequence shown here is derived from an EMBL/GenBank/DDBJ whole genome shotgun (WGS) entry which is preliminary data.</text>
</comment>
<dbReference type="Pfam" id="PF00866">
    <property type="entry name" value="Ring_hydroxyl_B"/>
    <property type="match status" value="1"/>
</dbReference>
<sequence>MSTNADTATGDRPAAIAAAMRAVPDSDILSFLYLESRLADEGRYSEWESLWADDAEYRVPMNPDDDPRTSLAYINDNRRRIKSRVAQLNTGNRHSQVPPSHLRRLLSNSEVVGTTADTVTVESNFALFEYRVRQRVWAGRVVHTVRRADADGELWLVRKIVHLIDASGPVDTLAFLI</sequence>
<reference evidence="3 4" key="1">
    <citation type="submission" date="2017-02" db="EMBL/GenBank/DDBJ databases">
        <title>The new phylogeny of genus Mycobacterium.</title>
        <authorList>
            <person name="Tortoli E."/>
            <person name="Trovato A."/>
            <person name="Cirillo D.M."/>
        </authorList>
    </citation>
    <scope>NUCLEOTIDE SEQUENCE [LARGE SCALE GENOMIC DNA]</scope>
    <source>
        <strain evidence="3 4">DSM 45000</strain>
    </source>
</reference>
<keyword evidence="3" id="KW-0223">Dioxygenase</keyword>
<dbReference type="SUPFAM" id="SSF54427">
    <property type="entry name" value="NTF2-like"/>
    <property type="match status" value="1"/>
</dbReference>
<keyword evidence="4" id="KW-1185">Reference proteome</keyword>
<name>A0A1X0IFB3_9MYCO</name>
<dbReference type="Gene3D" id="3.10.450.50">
    <property type="match status" value="1"/>
</dbReference>
<protein>
    <submittedName>
        <fullName evidence="3">Ring-hydroxylating dioxygenase subunit beta</fullName>
    </submittedName>
</protein>
<keyword evidence="2" id="KW-0560">Oxidoreductase</keyword>
<dbReference type="InterPro" id="IPR032710">
    <property type="entry name" value="NTF2-like_dom_sf"/>
</dbReference>
<evidence type="ECO:0000313" key="3">
    <source>
        <dbReference type="EMBL" id="ORB45413.1"/>
    </source>
</evidence>
<evidence type="ECO:0000313" key="4">
    <source>
        <dbReference type="Proteomes" id="UP000192513"/>
    </source>
</evidence>
<evidence type="ECO:0000256" key="2">
    <source>
        <dbReference type="ARBA" id="ARBA00023002"/>
    </source>
</evidence>
<dbReference type="Proteomes" id="UP000192513">
    <property type="component" value="Unassembled WGS sequence"/>
</dbReference>
<dbReference type="OrthoDB" id="3212009at2"/>